<dbReference type="EMBL" id="AJWZ01001172">
    <property type="protein sequence ID" value="EKC74625.1"/>
    <property type="molecule type" value="Genomic_DNA"/>
</dbReference>
<dbReference type="AlphaFoldDB" id="K1U8P0"/>
<gene>
    <name evidence="1" type="ORF">OBE_01790</name>
</gene>
<name>K1U8P0_9ZZZZ</name>
<organism evidence="1">
    <name type="scientific">human gut metagenome</name>
    <dbReference type="NCBI Taxonomy" id="408170"/>
    <lineage>
        <taxon>unclassified sequences</taxon>
        <taxon>metagenomes</taxon>
        <taxon>organismal metagenomes</taxon>
    </lineage>
</organism>
<dbReference type="PIRSF" id="PIRSF011575">
    <property type="entry name" value="YabG"/>
    <property type="match status" value="1"/>
</dbReference>
<accession>K1U8P0</accession>
<dbReference type="Pfam" id="PF05582">
    <property type="entry name" value="Peptidase_U57"/>
    <property type="match status" value="1"/>
</dbReference>
<sequence>MEEYIMKFKIGDLVTRKSHGNDIVFEILNINYDTVVLKGIEVRLVADSGIDDLVKVVDDIDPYRCDRELTERALSALNLDRSEYFYLPGRILHIDADSNYLERCIKFYSDLKVEAYGVNMEEDEMERDIIKKLEEYKPDILVITGHDAYFKSKGSIKDLDNYQNSKNFVKAVKKAREYESSQEKLIIIAGACQSNYEELIKAGANFASSPKRVNIHALDPAIIASSISLAEKNKSIDLIPMLEKTKYKTDGMGGIITNGTMYVGFPR</sequence>
<proteinExistence type="predicted"/>
<protein>
    <submittedName>
        <fullName evidence="1">Peptidase U57, YabG</fullName>
    </submittedName>
</protein>
<comment type="caution">
    <text evidence="1">The sequence shown here is derived from an EMBL/GenBank/DDBJ whole genome shotgun (WGS) entry which is preliminary data.</text>
</comment>
<reference evidence="1" key="1">
    <citation type="journal article" date="2013" name="Environ. Microbiol.">
        <title>Microbiota from the distal guts of lean and obese adolescents exhibit partial functional redundancy besides clear differences in community structure.</title>
        <authorList>
            <person name="Ferrer M."/>
            <person name="Ruiz A."/>
            <person name="Lanza F."/>
            <person name="Haange S.B."/>
            <person name="Oberbach A."/>
            <person name="Till H."/>
            <person name="Bargiela R."/>
            <person name="Campoy C."/>
            <person name="Segura M.T."/>
            <person name="Richter M."/>
            <person name="von Bergen M."/>
            <person name="Seifert J."/>
            <person name="Suarez A."/>
        </authorList>
    </citation>
    <scope>NUCLEOTIDE SEQUENCE</scope>
</reference>
<evidence type="ECO:0000313" key="1">
    <source>
        <dbReference type="EMBL" id="EKC74625.1"/>
    </source>
</evidence>
<dbReference type="InterPro" id="IPR008764">
    <property type="entry name" value="Peptidase_U57"/>
</dbReference>